<dbReference type="OrthoDB" id="4225815at2759"/>
<dbReference type="PANTHER" id="PTHR46082:SF11">
    <property type="entry name" value="AAA+ ATPASE DOMAIN-CONTAINING PROTEIN-RELATED"/>
    <property type="match status" value="1"/>
</dbReference>
<dbReference type="Proteomes" id="UP001152592">
    <property type="component" value="Unassembled WGS sequence"/>
</dbReference>
<evidence type="ECO:0000259" key="3">
    <source>
        <dbReference type="Pfam" id="PF22939"/>
    </source>
</evidence>
<dbReference type="EMBL" id="CAJVPD010000249">
    <property type="protein sequence ID" value="CAG8397092.1"/>
    <property type="molecule type" value="Genomic_DNA"/>
</dbReference>
<reference evidence="5" key="1">
    <citation type="submission" date="2021-07" db="EMBL/GenBank/DDBJ databases">
        <authorList>
            <person name="Branca A.L. A."/>
        </authorList>
    </citation>
    <scope>NUCLEOTIDE SEQUENCE</scope>
</reference>
<feature type="domain" description="Nephrocystin 3-like N-terminal" evidence="4">
    <location>
        <begin position="327"/>
        <end position="488"/>
    </location>
</feature>
<dbReference type="InterPro" id="IPR056884">
    <property type="entry name" value="NPHP3-like_N"/>
</dbReference>
<sequence length="714" mass="80630">MAMLDEEHGRLQSTPREDTNIYHLGKIGEHKVAMACLSGGQMGTGPAAIVAENMRRTFKNIRFALLVGIGGGVPGKGKDIRLGDVVVSYPRGIHTGVVQYDYGKLNGNGQIQRKDWFSAPPSKTQKPDKRNAGFCRRARRRLCIPEASEALDRLYQADQGHIPDAETCDSCDAQAIISRKPRKFPSRPCVHYGIIASGNMVVKNGVEREKIDQRYENMVLCFEMEAAGMMNNFPCLVIRGISDYSDSHKNDQWKNRAIAVASAYAKELLSLIEPSDMDVLPPIAARALDTENRQKQEQDLQIQFEKWLKLPNVRENQQDQARKRLTGTCDWIWSNPMFLNWNDAPLLSAPDRIVCIYGPPGSGKSILASAIVDRMWNDKVPALFFAFSSMHVNQQKSNGLIRSLLWQLVKVVIWKQDTSLLSTLMLRGQPTTSDLWMGLDEIAALVSEPVYCIIDGVDESMDPISELLERILVLLEARSNFRFILLGRQHSFHHVGFIHHKIEIHPALTKCDVDRVIETGLSRSEILNKPALRDKVLRSLQEQSDGNFLWVKLMFGHLEKSLPLAHGLKRLKKLPRDFETIYEDFLLRLSKTLESDELNLAQKLFAFVIASQRPLSIAEIQHLLAVDASSTSTNERQSIEDCLIPQLDRRISDLCGDLINIVNGCLQLVHFSVKEFLVRPKKQWASHVKRRKTMDFRVTTEDTPFDGVGLHGVP</sequence>
<proteinExistence type="predicted"/>
<dbReference type="InterPro" id="IPR000845">
    <property type="entry name" value="Nucleoside_phosphorylase_d"/>
</dbReference>
<feature type="domain" description="Nucleoside phosphorylase" evidence="2">
    <location>
        <begin position="19"/>
        <end position="268"/>
    </location>
</feature>
<evidence type="ECO:0000313" key="5">
    <source>
        <dbReference type="EMBL" id="CAG8397092.1"/>
    </source>
</evidence>
<feature type="domain" description="GPI inositol-deacylase winged helix" evidence="3">
    <location>
        <begin position="599"/>
        <end position="680"/>
    </location>
</feature>
<keyword evidence="1" id="KW-0677">Repeat</keyword>
<gene>
    <name evidence="5" type="ORF">PSALAMII_LOCUS7284</name>
</gene>
<dbReference type="InterPro" id="IPR035994">
    <property type="entry name" value="Nucleoside_phosphorylase_sf"/>
</dbReference>
<comment type="caution">
    <text evidence="5">The sequence shown here is derived from an EMBL/GenBank/DDBJ whole genome shotgun (WGS) entry which is preliminary data.</text>
</comment>
<accession>A0A9W4NNC5</accession>
<dbReference type="GO" id="GO:0003824">
    <property type="term" value="F:catalytic activity"/>
    <property type="evidence" value="ECO:0007669"/>
    <property type="project" value="InterPro"/>
</dbReference>
<evidence type="ECO:0000256" key="1">
    <source>
        <dbReference type="ARBA" id="ARBA00022737"/>
    </source>
</evidence>
<dbReference type="SUPFAM" id="SSF52540">
    <property type="entry name" value="P-loop containing nucleoside triphosphate hydrolases"/>
    <property type="match status" value="1"/>
</dbReference>
<dbReference type="InterPro" id="IPR053137">
    <property type="entry name" value="NLR-like"/>
</dbReference>
<dbReference type="Gene3D" id="3.40.50.300">
    <property type="entry name" value="P-loop containing nucleotide triphosphate hydrolases"/>
    <property type="match status" value="1"/>
</dbReference>
<evidence type="ECO:0000259" key="4">
    <source>
        <dbReference type="Pfam" id="PF24883"/>
    </source>
</evidence>
<dbReference type="InterPro" id="IPR027417">
    <property type="entry name" value="P-loop_NTPase"/>
</dbReference>
<dbReference type="Pfam" id="PF22939">
    <property type="entry name" value="WHD_GPIID"/>
    <property type="match status" value="1"/>
</dbReference>
<name>A0A9W4NNC5_9EURO</name>
<dbReference type="SUPFAM" id="SSF53167">
    <property type="entry name" value="Purine and uridine phosphorylases"/>
    <property type="match status" value="1"/>
</dbReference>
<dbReference type="PANTHER" id="PTHR46082">
    <property type="entry name" value="ATP/GTP-BINDING PROTEIN-RELATED"/>
    <property type="match status" value="1"/>
</dbReference>
<dbReference type="AlphaFoldDB" id="A0A9W4NNC5"/>
<dbReference type="Gene3D" id="3.40.50.1580">
    <property type="entry name" value="Nucleoside phosphorylase domain"/>
    <property type="match status" value="1"/>
</dbReference>
<evidence type="ECO:0008006" key="7">
    <source>
        <dbReference type="Google" id="ProtNLM"/>
    </source>
</evidence>
<protein>
    <recommendedName>
        <fullName evidence="7">Nucleoside phosphorylase domain-containing protein</fullName>
    </recommendedName>
</protein>
<evidence type="ECO:0000313" key="6">
    <source>
        <dbReference type="Proteomes" id="UP001152592"/>
    </source>
</evidence>
<dbReference type="Pfam" id="PF01048">
    <property type="entry name" value="PNP_UDP_1"/>
    <property type="match status" value="1"/>
</dbReference>
<evidence type="ECO:0000259" key="2">
    <source>
        <dbReference type="Pfam" id="PF01048"/>
    </source>
</evidence>
<dbReference type="GO" id="GO:0009116">
    <property type="term" value="P:nucleoside metabolic process"/>
    <property type="evidence" value="ECO:0007669"/>
    <property type="project" value="InterPro"/>
</dbReference>
<dbReference type="InterPro" id="IPR054471">
    <property type="entry name" value="GPIID_WHD"/>
</dbReference>
<dbReference type="Pfam" id="PF24883">
    <property type="entry name" value="NPHP3_N"/>
    <property type="match status" value="1"/>
</dbReference>
<organism evidence="5 6">
    <name type="scientific">Penicillium salamii</name>
    <dbReference type="NCBI Taxonomy" id="1612424"/>
    <lineage>
        <taxon>Eukaryota</taxon>
        <taxon>Fungi</taxon>
        <taxon>Dikarya</taxon>
        <taxon>Ascomycota</taxon>
        <taxon>Pezizomycotina</taxon>
        <taxon>Eurotiomycetes</taxon>
        <taxon>Eurotiomycetidae</taxon>
        <taxon>Eurotiales</taxon>
        <taxon>Aspergillaceae</taxon>
        <taxon>Penicillium</taxon>
    </lineage>
</organism>